<evidence type="ECO:0000256" key="1">
    <source>
        <dbReference type="ARBA" id="ARBA00022722"/>
    </source>
</evidence>
<evidence type="ECO:0008006" key="10">
    <source>
        <dbReference type="Google" id="ProtNLM"/>
    </source>
</evidence>
<dbReference type="EMBL" id="MN739513">
    <property type="protein sequence ID" value="QHT09635.1"/>
    <property type="molecule type" value="Genomic_DNA"/>
</dbReference>
<evidence type="ECO:0000256" key="5">
    <source>
        <dbReference type="ARBA" id="ARBA00022842"/>
    </source>
</evidence>
<keyword evidence="5" id="KW-0460">Magnesium</keyword>
<evidence type="ECO:0000256" key="3">
    <source>
        <dbReference type="ARBA" id="ARBA00022759"/>
    </source>
</evidence>
<feature type="domain" description="XPG-I" evidence="7">
    <location>
        <begin position="174"/>
        <end position="243"/>
    </location>
</feature>
<evidence type="ECO:0000256" key="6">
    <source>
        <dbReference type="SAM" id="Coils"/>
    </source>
</evidence>
<keyword evidence="1" id="KW-0540">Nuclease</keyword>
<dbReference type="InterPro" id="IPR006086">
    <property type="entry name" value="XPG-I_dom"/>
</dbReference>
<accession>A0A6C0D1Q9</accession>
<dbReference type="PANTHER" id="PTHR11081:SF9">
    <property type="entry name" value="FLAP ENDONUCLEASE 1"/>
    <property type="match status" value="1"/>
</dbReference>
<name>A0A6C0D1Q9_9ZZZZ</name>
<dbReference type="PANTHER" id="PTHR11081">
    <property type="entry name" value="FLAP ENDONUCLEASE FAMILY MEMBER"/>
    <property type="match status" value="1"/>
</dbReference>
<dbReference type="AlphaFoldDB" id="A0A6C0D1Q9"/>
<keyword evidence="2" id="KW-0479">Metal-binding</keyword>
<keyword evidence="3" id="KW-0255">Endonuclease</keyword>
<proteinExistence type="predicted"/>
<feature type="coiled-coil region" evidence="6">
    <location>
        <begin position="80"/>
        <end position="150"/>
    </location>
</feature>
<dbReference type="Pfam" id="PF00752">
    <property type="entry name" value="XPG_N"/>
    <property type="match status" value="1"/>
</dbReference>
<evidence type="ECO:0000313" key="9">
    <source>
        <dbReference type="EMBL" id="QHT09635.1"/>
    </source>
</evidence>
<evidence type="ECO:0000256" key="2">
    <source>
        <dbReference type="ARBA" id="ARBA00022723"/>
    </source>
</evidence>
<dbReference type="Gene3D" id="1.10.150.20">
    <property type="entry name" value="5' to 3' exonuclease, C-terminal subdomain"/>
    <property type="match status" value="1"/>
</dbReference>
<keyword evidence="6" id="KW-0175">Coiled coil</keyword>
<dbReference type="GO" id="GO:0008409">
    <property type="term" value="F:5'-3' exonuclease activity"/>
    <property type="evidence" value="ECO:0007669"/>
    <property type="project" value="TreeGrafter"/>
</dbReference>
<evidence type="ECO:0000259" key="8">
    <source>
        <dbReference type="SMART" id="SM00485"/>
    </source>
</evidence>
<dbReference type="SUPFAM" id="SSF47807">
    <property type="entry name" value="5' to 3' exonuclease, C-terminal subdomain"/>
    <property type="match status" value="1"/>
</dbReference>
<dbReference type="SUPFAM" id="SSF88723">
    <property type="entry name" value="PIN domain-like"/>
    <property type="match status" value="1"/>
</dbReference>
<dbReference type="GO" id="GO:0046872">
    <property type="term" value="F:metal ion binding"/>
    <property type="evidence" value="ECO:0007669"/>
    <property type="project" value="UniProtKB-KW"/>
</dbReference>
<dbReference type="InterPro" id="IPR029060">
    <property type="entry name" value="PIN-like_dom_sf"/>
</dbReference>
<sequence length="357" mass="41479">MGIHNLNKFLRNNSPNVYQTIHLSEYAFKKIAIDISLYLCKFKASYGQRWLSAFINLISCLRKNEIHCVFIYDSGAPLEKAAEREERAAAREKIEKKVIELETDLDNYFKTGIITDSLIELYKKNKSTPVRLLQNNNNEVEVDIDIIQKKIEKLRSYVLDISSEDFEITKKLFTVLGVPWYHAPLEAETMCSDLCKRGLVDAVLSEDTDVLAYGAPIFLSKIDMTNETCVRINYNNMLNSLQISADSFLDFCIMCGTDYNKNIYKVGPEKSFKYIQKHRTIEEIAEKEHIDVSSLNHIRGRELFKEYTRSDIVKIPYCIRPDFSVLTQFLFDNNIYIDLENIKKSFINDIIVFEEDD</sequence>
<dbReference type="SMART" id="SM00484">
    <property type="entry name" value="XPGI"/>
    <property type="match status" value="1"/>
</dbReference>
<dbReference type="InterPro" id="IPR006085">
    <property type="entry name" value="XPG_DNA_repair_N"/>
</dbReference>
<dbReference type="GO" id="GO:0017108">
    <property type="term" value="F:5'-flap endonuclease activity"/>
    <property type="evidence" value="ECO:0007669"/>
    <property type="project" value="TreeGrafter"/>
</dbReference>
<dbReference type="InterPro" id="IPR006084">
    <property type="entry name" value="XPG/Rad2"/>
</dbReference>
<evidence type="ECO:0000259" key="7">
    <source>
        <dbReference type="SMART" id="SM00484"/>
    </source>
</evidence>
<dbReference type="InterPro" id="IPR036279">
    <property type="entry name" value="5-3_exonuclease_C_sf"/>
</dbReference>
<dbReference type="Pfam" id="PF00867">
    <property type="entry name" value="XPG_I"/>
    <property type="match status" value="1"/>
</dbReference>
<protein>
    <recommendedName>
        <fullName evidence="10">XPG N-terminal domain-containing protein</fullName>
    </recommendedName>
</protein>
<feature type="domain" description="XPG N-terminal" evidence="8">
    <location>
        <begin position="1"/>
        <end position="94"/>
    </location>
</feature>
<evidence type="ECO:0000256" key="4">
    <source>
        <dbReference type="ARBA" id="ARBA00022801"/>
    </source>
</evidence>
<reference evidence="9" key="1">
    <citation type="journal article" date="2020" name="Nature">
        <title>Giant virus diversity and host interactions through global metagenomics.</title>
        <authorList>
            <person name="Schulz F."/>
            <person name="Roux S."/>
            <person name="Paez-Espino D."/>
            <person name="Jungbluth S."/>
            <person name="Walsh D.A."/>
            <person name="Denef V.J."/>
            <person name="McMahon K.D."/>
            <person name="Konstantinidis K.T."/>
            <person name="Eloe-Fadrosh E.A."/>
            <person name="Kyrpides N.C."/>
            <person name="Woyke T."/>
        </authorList>
    </citation>
    <scope>NUCLEOTIDE SEQUENCE</scope>
    <source>
        <strain evidence="9">GVMAG-M-3300023174-102</strain>
    </source>
</reference>
<organism evidence="9">
    <name type="scientific">viral metagenome</name>
    <dbReference type="NCBI Taxonomy" id="1070528"/>
    <lineage>
        <taxon>unclassified sequences</taxon>
        <taxon>metagenomes</taxon>
        <taxon>organismal metagenomes</taxon>
    </lineage>
</organism>
<dbReference type="Gene3D" id="3.40.50.1010">
    <property type="entry name" value="5'-nuclease"/>
    <property type="match status" value="1"/>
</dbReference>
<dbReference type="SMART" id="SM00485">
    <property type="entry name" value="XPGN"/>
    <property type="match status" value="1"/>
</dbReference>
<dbReference type="PRINTS" id="PR00853">
    <property type="entry name" value="XPGRADSUPER"/>
</dbReference>
<keyword evidence="4" id="KW-0378">Hydrolase</keyword>